<dbReference type="RefSeq" id="WP_155091166.1">
    <property type="nucleotide sequence ID" value="NZ_CP102754.1"/>
</dbReference>
<dbReference type="AlphaFoldDB" id="A0A6I3LH37"/>
<reference evidence="2 3" key="1">
    <citation type="submission" date="2019-11" db="EMBL/GenBank/DDBJ databases">
        <title>Genome of Strain BIT-d1.</title>
        <authorList>
            <person name="Yang Y."/>
        </authorList>
    </citation>
    <scope>NUCLEOTIDE SEQUENCE [LARGE SCALE GENOMIC DNA]</scope>
    <source>
        <strain evidence="2 3">BIT-d1</strain>
    </source>
</reference>
<accession>A0A6I3LH37</accession>
<keyword evidence="1" id="KW-1133">Transmembrane helix</keyword>
<evidence type="ECO:0000256" key="1">
    <source>
        <dbReference type="SAM" id="Phobius"/>
    </source>
</evidence>
<name>A0A6I3LH37_9FLAO</name>
<comment type="caution">
    <text evidence="2">The sequence shown here is derived from an EMBL/GenBank/DDBJ whole genome shotgun (WGS) entry which is preliminary data.</text>
</comment>
<dbReference type="Proteomes" id="UP000438760">
    <property type="component" value="Unassembled WGS sequence"/>
</dbReference>
<organism evidence="2 3">
    <name type="scientific">Myroides albus</name>
    <dbReference type="NCBI Taxonomy" id="2562892"/>
    <lineage>
        <taxon>Bacteria</taxon>
        <taxon>Pseudomonadati</taxon>
        <taxon>Bacteroidota</taxon>
        <taxon>Flavobacteriia</taxon>
        <taxon>Flavobacteriales</taxon>
        <taxon>Flavobacteriaceae</taxon>
        <taxon>Myroides</taxon>
    </lineage>
</organism>
<feature type="transmembrane region" description="Helical" evidence="1">
    <location>
        <begin position="7"/>
        <end position="25"/>
    </location>
</feature>
<protein>
    <submittedName>
        <fullName evidence="2">Uncharacterized protein</fullName>
    </submittedName>
</protein>
<proteinExistence type="predicted"/>
<evidence type="ECO:0000313" key="3">
    <source>
        <dbReference type="Proteomes" id="UP000438760"/>
    </source>
</evidence>
<dbReference type="EMBL" id="WMJX01000003">
    <property type="protein sequence ID" value="MTG97114.1"/>
    <property type="molecule type" value="Genomic_DNA"/>
</dbReference>
<keyword evidence="1" id="KW-0812">Transmembrane</keyword>
<sequence length="66" mass="7492">MKDILTIYIGGGILLFVFIQFTINTGKSPSSDTPIKLAMYFMMFYQFAAVIAGWKMFSKITSSMFM</sequence>
<keyword evidence="3" id="KW-1185">Reference proteome</keyword>
<feature type="transmembrane region" description="Helical" evidence="1">
    <location>
        <begin position="37"/>
        <end position="57"/>
    </location>
</feature>
<evidence type="ECO:0000313" key="2">
    <source>
        <dbReference type="EMBL" id="MTG97114.1"/>
    </source>
</evidence>
<gene>
    <name evidence="2" type="ORF">GJV76_03025</name>
</gene>
<keyword evidence="1" id="KW-0472">Membrane</keyword>